<gene>
    <name evidence="1" type="ORF">J2X11_002026</name>
</gene>
<accession>A0ABU1UPT4</accession>
<dbReference type="RefSeq" id="WP_309970367.1">
    <property type="nucleotide sequence ID" value="NZ_JAVDWH010000001.1"/>
</dbReference>
<evidence type="ECO:0008006" key="3">
    <source>
        <dbReference type="Google" id="ProtNLM"/>
    </source>
</evidence>
<organism evidence="1 2">
    <name type="scientific">Aeromicrobium panaciterrae</name>
    <dbReference type="NCBI Taxonomy" id="363861"/>
    <lineage>
        <taxon>Bacteria</taxon>
        <taxon>Bacillati</taxon>
        <taxon>Actinomycetota</taxon>
        <taxon>Actinomycetes</taxon>
        <taxon>Propionibacteriales</taxon>
        <taxon>Nocardioidaceae</taxon>
        <taxon>Aeromicrobium</taxon>
    </lineage>
</organism>
<reference evidence="1 2" key="1">
    <citation type="submission" date="2023-07" db="EMBL/GenBank/DDBJ databases">
        <title>Sorghum-associated microbial communities from plants grown in Nebraska, USA.</title>
        <authorList>
            <person name="Schachtman D."/>
        </authorList>
    </citation>
    <scope>NUCLEOTIDE SEQUENCE [LARGE SCALE GENOMIC DNA]</scope>
    <source>
        <strain evidence="1 2">BE248</strain>
    </source>
</reference>
<proteinExistence type="predicted"/>
<name>A0ABU1UPT4_9ACTN</name>
<dbReference type="Proteomes" id="UP001257739">
    <property type="component" value="Unassembled WGS sequence"/>
</dbReference>
<keyword evidence="2" id="KW-1185">Reference proteome</keyword>
<dbReference type="EMBL" id="JAVDWH010000001">
    <property type="protein sequence ID" value="MDR7087187.1"/>
    <property type="molecule type" value="Genomic_DNA"/>
</dbReference>
<comment type="caution">
    <text evidence="1">The sequence shown here is derived from an EMBL/GenBank/DDBJ whole genome shotgun (WGS) entry which is preliminary data.</text>
</comment>
<evidence type="ECO:0000313" key="1">
    <source>
        <dbReference type="EMBL" id="MDR7087187.1"/>
    </source>
</evidence>
<protein>
    <recommendedName>
        <fullName evidence="3">Peptidase MA-like domain-containing protein</fullName>
    </recommendedName>
</protein>
<evidence type="ECO:0000313" key="2">
    <source>
        <dbReference type="Proteomes" id="UP001257739"/>
    </source>
</evidence>
<sequence length="414" mass="43655">MADQRRLSPNVTAALVLVLLGAALLLWQRPWEGSSEPDAVVEVPANASALLTQQFRELSDATSESEFIAAAGASSAARTFARDAWSARDALGARDVDLRYITGGEVADRADGSTQAEVEVSWMAGGDSGLAEERRTATVKFRLDPQADETFAVRSVTASAGSLPIWLAGKVDVHKQAETTVIAVDGGVAGQIDAMTARARAAVVDVIPDVTRKVVVVSPHTQDQMAQLVGRKVDDIKQIAAVTTNLDGSNGSACGIVIVLNPAVFATMDDRAAQVVVTHEATHLLTSAVGTSAETWVVEGFADFVALHDDDASLSLSAGQVLAEVKAGKTPRRLPSSADFASSGHGLGASYEAAWMIFRMLGETHSDADIVAFYEDVLGGTKLSRALEKSFGLTVDQLTTDWRRYLVKSASTVS</sequence>